<dbReference type="InterPro" id="IPR009771">
    <property type="entry name" value="RIC1_C"/>
</dbReference>
<dbReference type="InterPro" id="IPR040096">
    <property type="entry name" value="Ric1"/>
</dbReference>
<evidence type="ECO:0000256" key="3">
    <source>
        <dbReference type="SAM" id="MobiDB-lite"/>
    </source>
</evidence>
<reference evidence="5 6" key="1">
    <citation type="journal article" date="2019" name="Nat. Ecol. Evol.">
        <title>Megaphylogeny resolves global patterns of mushroom evolution.</title>
        <authorList>
            <person name="Varga T."/>
            <person name="Krizsan K."/>
            <person name="Foldi C."/>
            <person name="Dima B."/>
            <person name="Sanchez-Garcia M."/>
            <person name="Sanchez-Ramirez S."/>
            <person name="Szollosi G.J."/>
            <person name="Szarkandi J.G."/>
            <person name="Papp V."/>
            <person name="Albert L."/>
            <person name="Andreopoulos W."/>
            <person name="Angelini C."/>
            <person name="Antonin V."/>
            <person name="Barry K.W."/>
            <person name="Bougher N.L."/>
            <person name="Buchanan P."/>
            <person name="Buyck B."/>
            <person name="Bense V."/>
            <person name="Catcheside P."/>
            <person name="Chovatia M."/>
            <person name="Cooper J."/>
            <person name="Damon W."/>
            <person name="Desjardin D."/>
            <person name="Finy P."/>
            <person name="Geml J."/>
            <person name="Haridas S."/>
            <person name="Hughes K."/>
            <person name="Justo A."/>
            <person name="Karasinski D."/>
            <person name="Kautmanova I."/>
            <person name="Kiss B."/>
            <person name="Kocsube S."/>
            <person name="Kotiranta H."/>
            <person name="LaButti K.M."/>
            <person name="Lechner B.E."/>
            <person name="Liimatainen K."/>
            <person name="Lipzen A."/>
            <person name="Lukacs Z."/>
            <person name="Mihaltcheva S."/>
            <person name="Morgado L.N."/>
            <person name="Niskanen T."/>
            <person name="Noordeloos M.E."/>
            <person name="Ohm R.A."/>
            <person name="Ortiz-Santana B."/>
            <person name="Ovrebo C."/>
            <person name="Racz N."/>
            <person name="Riley R."/>
            <person name="Savchenko A."/>
            <person name="Shiryaev A."/>
            <person name="Soop K."/>
            <person name="Spirin V."/>
            <person name="Szebenyi C."/>
            <person name="Tomsovsky M."/>
            <person name="Tulloss R.E."/>
            <person name="Uehling J."/>
            <person name="Grigoriev I.V."/>
            <person name="Vagvolgyi C."/>
            <person name="Papp T."/>
            <person name="Martin F.M."/>
            <person name="Miettinen O."/>
            <person name="Hibbett D.S."/>
            <person name="Nagy L.G."/>
        </authorList>
    </citation>
    <scope>NUCLEOTIDE SEQUENCE [LARGE SCALE GENOMIC DNA]</scope>
    <source>
        <strain evidence="5 6">CBS 309.79</strain>
    </source>
</reference>
<dbReference type="GO" id="GO:0005829">
    <property type="term" value="C:cytosol"/>
    <property type="evidence" value="ECO:0007669"/>
    <property type="project" value="TreeGrafter"/>
</dbReference>
<organism evidence="5 6">
    <name type="scientific">Pterulicium gracile</name>
    <dbReference type="NCBI Taxonomy" id="1884261"/>
    <lineage>
        <taxon>Eukaryota</taxon>
        <taxon>Fungi</taxon>
        <taxon>Dikarya</taxon>
        <taxon>Basidiomycota</taxon>
        <taxon>Agaricomycotina</taxon>
        <taxon>Agaricomycetes</taxon>
        <taxon>Agaricomycetidae</taxon>
        <taxon>Agaricales</taxon>
        <taxon>Pleurotineae</taxon>
        <taxon>Pterulaceae</taxon>
        <taxon>Pterulicium</taxon>
    </lineage>
</organism>
<dbReference type="GO" id="GO:0006886">
    <property type="term" value="P:intracellular protein transport"/>
    <property type="evidence" value="ECO:0007669"/>
    <property type="project" value="InterPro"/>
</dbReference>
<evidence type="ECO:0000256" key="2">
    <source>
        <dbReference type="ARBA" id="ARBA00023136"/>
    </source>
</evidence>
<dbReference type="SUPFAM" id="SSF69322">
    <property type="entry name" value="Tricorn protease domain 2"/>
    <property type="match status" value="1"/>
</dbReference>
<feature type="compositionally biased region" description="Polar residues" evidence="3">
    <location>
        <begin position="309"/>
        <end position="328"/>
    </location>
</feature>
<keyword evidence="6" id="KW-1185">Reference proteome</keyword>
<dbReference type="Pfam" id="PF25440">
    <property type="entry name" value="Beta-prop_RIC1_2nd"/>
    <property type="match status" value="1"/>
</dbReference>
<dbReference type="GO" id="GO:0034066">
    <property type="term" value="C:Ric1-Rgp1 guanyl-nucleotide exchange factor complex"/>
    <property type="evidence" value="ECO:0007669"/>
    <property type="project" value="InterPro"/>
</dbReference>
<dbReference type="PANTHER" id="PTHR22746">
    <property type="entry name" value="RAB6A-GEF COMPLEX PARTNER PROTEIN 1"/>
    <property type="match status" value="1"/>
</dbReference>
<gene>
    <name evidence="5" type="ORF">BDV98DRAFT_564471</name>
</gene>
<evidence type="ECO:0000313" key="6">
    <source>
        <dbReference type="Proteomes" id="UP000305067"/>
    </source>
</evidence>
<dbReference type="GO" id="GO:0000139">
    <property type="term" value="C:Golgi membrane"/>
    <property type="evidence" value="ECO:0007669"/>
    <property type="project" value="TreeGrafter"/>
</dbReference>
<feature type="domain" description="RIC1 C-terminal alpha solenoid region" evidence="4">
    <location>
        <begin position="851"/>
        <end position="1045"/>
    </location>
</feature>
<evidence type="ECO:0000256" key="1">
    <source>
        <dbReference type="ARBA" id="ARBA00004370"/>
    </source>
</evidence>
<name>A0A5C3QSV2_9AGAR</name>
<keyword evidence="2" id="KW-0472">Membrane</keyword>
<dbReference type="Proteomes" id="UP000305067">
    <property type="component" value="Unassembled WGS sequence"/>
</dbReference>
<sequence length="1058" mass="118178">MYFPTSAARRLSTIPALPNIPPEPVVSISASPRRSIFCTVTRNGIQVWRVRPSAVLAFLSRTPTSVLEHGENVKAHWSPDTSKIVIQTKLSYLVLISLEYNPNAIVYADPSSHDRFRFMYGPGEGVRMQSLTLHFEGVIRIDGGLTSVSPRKSGLLFATQDPPAIQRVPWPTNALRRTYEEEREEDFDSWVLDEYDLPWLAEPEVYIAQIFYSYSTGVETWITSDGRVYLVHLRPEDGYEGVAHTDTVGSVSDREDQHDDESLHARLGWHGTCVHNFETPRWVGKMPAVDPFEDEEGEGSSSHSDEPQNEASQTSEAPSRVQSPNGTWAQVLQRERRVYEEPKRAVAIAINAKFSSMAIGMQGGGVAITNFPSREGVTPRSTPVDIPVPTHGYGAQRGTGPVCTMEWSSDGYVLAVGWRHGWAVFSVAGRCLASGFGVEEGGIDVRKFQDLFMYGVSGLFWAPGNFELLVLSQAISPELDGQLFAIPFAKSATTGQHSPDNTRYAFLQMDDRALVYRGADQPDMSIINPESDVWQHIKMPQPYLANNWPIRYSSLSSDGRLVAIAGRRGLMHYSSTSGRWKLFADEIQEQAFAVKGGMVWFHHVLIAAVEVSKSYQIRLYSRDLELSNQNVLHREVLPCSVIIMSLVDNSLLVYTSDNTLYHYLIVPTEKTIKLLLCGSITFDGIIAAPNAVRLLSWMIPSAQKQLGDPMDDLSVATVLMMVGGQLVLLRPHKYGNQEVKYDLQVFADRIEFCWIHLRGIAALENSLWGYDGQSIRVWLNALSIEPVTANEGEDDASPSVKESVNIPLDFYPLSVLMDKGIIIGAEHEIATRSNLPFVMFRHATSSHLFLHHILRYHLESRQVKGAVTFASHYQQLVFFAHALEILLHTVVESEADVPALNGHDHDSIDFFAVEDADPSRGSLLPSASVLPTVIQFLDHFDVALDVVVGCARKTEMTRWPRLFSIVGNPKRLLEKCLSLNRLKTAASYLLVLHTLEQLDEDHHDVVRVLQSAIDGRDWQLCRDLLRFLKSIDESGQALKDAVETTGLLGSDYVSRTEH</sequence>
<comment type="subcellular location">
    <subcellularLocation>
        <location evidence="1">Membrane</location>
    </subcellularLocation>
</comment>
<evidence type="ECO:0000259" key="4">
    <source>
        <dbReference type="Pfam" id="PF07064"/>
    </source>
</evidence>
<feature type="region of interest" description="Disordered" evidence="3">
    <location>
        <begin position="287"/>
        <end position="328"/>
    </location>
</feature>
<dbReference type="GO" id="GO:0042147">
    <property type="term" value="P:retrograde transport, endosome to Golgi"/>
    <property type="evidence" value="ECO:0007669"/>
    <property type="project" value="TreeGrafter"/>
</dbReference>
<proteinExistence type="predicted"/>
<dbReference type="PANTHER" id="PTHR22746:SF10">
    <property type="entry name" value="GUANINE NUCLEOTIDE EXCHANGE FACTOR SUBUNIT RIC1"/>
    <property type="match status" value="1"/>
</dbReference>
<evidence type="ECO:0000313" key="5">
    <source>
        <dbReference type="EMBL" id="TFL03591.1"/>
    </source>
</evidence>
<dbReference type="Pfam" id="PF07064">
    <property type="entry name" value="RIC1"/>
    <property type="match status" value="1"/>
</dbReference>
<protein>
    <submittedName>
        <fullName evidence="5">RIC1-domain-containing protein</fullName>
    </submittedName>
</protein>
<dbReference type="STRING" id="1884261.A0A5C3QSV2"/>
<dbReference type="EMBL" id="ML178820">
    <property type="protein sequence ID" value="TFL03591.1"/>
    <property type="molecule type" value="Genomic_DNA"/>
</dbReference>
<accession>A0A5C3QSV2</accession>
<dbReference type="AlphaFoldDB" id="A0A5C3QSV2"/>
<dbReference type="OrthoDB" id="67540at2759"/>